<feature type="transmembrane region" description="Helical" evidence="11">
    <location>
        <begin position="43"/>
        <end position="64"/>
    </location>
</feature>
<proteinExistence type="predicted"/>
<keyword evidence="13" id="KW-1185">Reference proteome</keyword>
<dbReference type="Pfam" id="PF02653">
    <property type="entry name" value="BPD_transp_2"/>
    <property type="match status" value="1"/>
</dbReference>
<name>A0A2S5EK67_9BACT</name>
<feature type="transmembrane region" description="Helical" evidence="11">
    <location>
        <begin position="350"/>
        <end position="369"/>
    </location>
</feature>
<organism evidence="12 13">
    <name type="scientific">Petrotoga halophila DSM 16923</name>
    <dbReference type="NCBI Taxonomy" id="1122953"/>
    <lineage>
        <taxon>Bacteria</taxon>
        <taxon>Thermotogati</taxon>
        <taxon>Thermotogota</taxon>
        <taxon>Thermotogae</taxon>
        <taxon>Petrotogales</taxon>
        <taxon>Petrotogaceae</taxon>
        <taxon>Petrotoga</taxon>
    </lineage>
</organism>
<dbReference type="GO" id="GO:0022857">
    <property type="term" value="F:transmembrane transporter activity"/>
    <property type="evidence" value="ECO:0007669"/>
    <property type="project" value="InterPro"/>
</dbReference>
<reference evidence="12 13" key="1">
    <citation type="submission" date="2014-01" db="EMBL/GenBank/DDBJ databases">
        <title>Comparative genomics of Petrotoga.</title>
        <authorList>
            <person name="Chow K."/>
            <person name="Charchuk R."/>
            <person name="Nesbo C.L."/>
        </authorList>
    </citation>
    <scope>NUCLEOTIDE SEQUENCE [LARGE SCALE GENOMIC DNA]</scope>
    <source>
        <strain evidence="12 13">DSM 16923</strain>
    </source>
</reference>
<evidence type="ECO:0000313" key="12">
    <source>
        <dbReference type="EMBL" id="POZ93493.1"/>
    </source>
</evidence>
<evidence type="ECO:0000256" key="10">
    <source>
        <dbReference type="ARBA" id="ARBA00035686"/>
    </source>
</evidence>
<feature type="transmembrane region" description="Helical" evidence="11">
    <location>
        <begin position="12"/>
        <end position="31"/>
    </location>
</feature>
<feature type="transmembrane region" description="Helical" evidence="11">
    <location>
        <begin position="202"/>
        <end position="219"/>
    </location>
</feature>
<feature type="transmembrane region" description="Helical" evidence="11">
    <location>
        <begin position="95"/>
        <end position="113"/>
    </location>
</feature>
<dbReference type="Proteomes" id="UP000236950">
    <property type="component" value="Unassembled WGS sequence"/>
</dbReference>
<keyword evidence="4" id="KW-0997">Cell inner membrane</keyword>
<keyword evidence="2" id="KW-0813">Transport</keyword>
<feature type="transmembrane region" description="Helical" evidence="11">
    <location>
        <begin position="160"/>
        <end position="182"/>
    </location>
</feature>
<evidence type="ECO:0000256" key="4">
    <source>
        <dbReference type="ARBA" id="ARBA00022519"/>
    </source>
</evidence>
<evidence type="ECO:0000256" key="1">
    <source>
        <dbReference type="ARBA" id="ARBA00004651"/>
    </source>
</evidence>
<dbReference type="GO" id="GO:0005886">
    <property type="term" value="C:plasma membrane"/>
    <property type="evidence" value="ECO:0007669"/>
    <property type="project" value="UniProtKB-SubCell"/>
</dbReference>
<keyword evidence="7 11" id="KW-1133">Transmembrane helix</keyword>
<keyword evidence="6 11" id="KW-0812">Transmembrane</keyword>
<evidence type="ECO:0000256" key="6">
    <source>
        <dbReference type="ARBA" id="ARBA00022692"/>
    </source>
</evidence>
<dbReference type="CDD" id="cd06579">
    <property type="entry name" value="TM_PBP1_transp_AraH_like"/>
    <property type="match status" value="1"/>
</dbReference>
<feature type="transmembrane region" description="Helical" evidence="11">
    <location>
        <begin position="71"/>
        <end position="89"/>
    </location>
</feature>
<keyword evidence="3" id="KW-1003">Cell membrane</keyword>
<sequence length="378" mass="40589">MLKKKKINLNLRSYMMIIALIVIWVFFAILTEGSFLSARNISNLFRQSVFLSVLAMGMVFVIILGQIDLSVGSIVGLTGGIVAILHVWFGMDPLISILITLGIGLLIGLWNGYWVAYRGVPAFVVTLGGMLIFRGILLGITKGTTIGPMRGFFEFLGKGYLSNIIGIIIGVIGAIFIIVAELNSWKKKKSHGLNAPSLKVEFLKLLAYTILIAIFILIFNSYRGVPFPVLITLILLIFFTYISQNTVFGRYIYAIGGNSQAATLSGIDVKKITLIVFMINGLLAAFGGIFLTSRLNAASVSGGEGAELDTIAACVIGGTSLMGGIGTVVGAVIGAIVMASLDNGMSLMNVPVFWQSIIKGLVLIFAVWFDVASKKKEA</sequence>
<comment type="subcellular location">
    <subcellularLocation>
        <location evidence="1">Cell membrane</location>
        <topology evidence="1">Multi-pass membrane protein</topology>
    </subcellularLocation>
</comment>
<comment type="caution">
    <text evidence="12">The sequence shown here is derived from an EMBL/GenBank/DDBJ whole genome shotgun (WGS) entry which is preliminary data.</text>
</comment>
<keyword evidence="5" id="KW-0762">Sugar transport</keyword>
<evidence type="ECO:0000256" key="9">
    <source>
        <dbReference type="ARBA" id="ARBA00035611"/>
    </source>
</evidence>
<dbReference type="PANTHER" id="PTHR32196">
    <property type="entry name" value="ABC TRANSPORTER PERMEASE PROTEIN YPHD-RELATED-RELATED"/>
    <property type="match status" value="1"/>
</dbReference>
<feature type="transmembrane region" description="Helical" evidence="11">
    <location>
        <begin position="225"/>
        <end position="242"/>
    </location>
</feature>
<evidence type="ECO:0000256" key="3">
    <source>
        <dbReference type="ARBA" id="ARBA00022475"/>
    </source>
</evidence>
<protein>
    <recommendedName>
        <fullName evidence="10">Xylose transport system permease protein XylH</fullName>
    </recommendedName>
</protein>
<evidence type="ECO:0000313" key="13">
    <source>
        <dbReference type="Proteomes" id="UP000236950"/>
    </source>
</evidence>
<feature type="transmembrane region" description="Helical" evidence="11">
    <location>
        <begin position="310"/>
        <end position="338"/>
    </location>
</feature>
<evidence type="ECO:0000256" key="11">
    <source>
        <dbReference type="SAM" id="Phobius"/>
    </source>
</evidence>
<dbReference type="PANTHER" id="PTHR32196:SF32">
    <property type="entry name" value="XYLOSE TRANSPORT SYSTEM PERMEASE PROTEIN XYLH"/>
    <property type="match status" value="1"/>
</dbReference>
<feature type="transmembrane region" description="Helical" evidence="11">
    <location>
        <begin position="120"/>
        <end position="140"/>
    </location>
</feature>
<feature type="transmembrane region" description="Helical" evidence="11">
    <location>
        <begin position="272"/>
        <end position="290"/>
    </location>
</feature>
<dbReference type="EMBL" id="JALY01000030">
    <property type="protein sequence ID" value="POZ93493.1"/>
    <property type="molecule type" value="Genomic_DNA"/>
</dbReference>
<evidence type="ECO:0000256" key="5">
    <source>
        <dbReference type="ARBA" id="ARBA00022597"/>
    </source>
</evidence>
<evidence type="ECO:0000256" key="8">
    <source>
        <dbReference type="ARBA" id="ARBA00023136"/>
    </source>
</evidence>
<comment type="function">
    <text evidence="9">Part of the binding-protein-dependent transport system for D-xylose. Probably responsible for the translocation of the substrate across the membrane.</text>
</comment>
<accession>A0A2S5EK67</accession>
<evidence type="ECO:0000256" key="2">
    <source>
        <dbReference type="ARBA" id="ARBA00022448"/>
    </source>
</evidence>
<dbReference type="InterPro" id="IPR001851">
    <property type="entry name" value="ABC_transp_permease"/>
</dbReference>
<evidence type="ECO:0000256" key="7">
    <source>
        <dbReference type="ARBA" id="ARBA00022989"/>
    </source>
</evidence>
<keyword evidence="8 11" id="KW-0472">Membrane</keyword>
<gene>
    <name evidence="12" type="ORF">AA81_01405</name>
</gene>
<dbReference type="AlphaFoldDB" id="A0A2S5EK67"/>